<dbReference type="AlphaFoldDB" id="A0A8X7UIM2"/>
<dbReference type="OrthoDB" id="567691at2759"/>
<sequence length="101" mass="11494">MPTLAHWNEHYCSGFWSVTSMDSATSRYKSFVVGCCSKLDRSSSRIDKQALFEKARKNMCSSRYNGLLLESFSQIVSYGKSFQQKKDPQEVLHNRSVASKA</sequence>
<comment type="caution">
    <text evidence="1">The sequence shown here is derived from an EMBL/GenBank/DDBJ whole genome shotgun (WGS) entry which is preliminary data.</text>
</comment>
<organism evidence="1 2">
    <name type="scientific">Brassica carinata</name>
    <name type="common">Ethiopian mustard</name>
    <name type="synonym">Abyssinian cabbage</name>
    <dbReference type="NCBI Taxonomy" id="52824"/>
    <lineage>
        <taxon>Eukaryota</taxon>
        <taxon>Viridiplantae</taxon>
        <taxon>Streptophyta</taxon>
        <taxon>Embryophyta</taxon>
        <taxon>Tracheophyta</taxon>
        <taxon>Spermatophyta</taxon>
        <taxon>Magnoliopsida</taxon>
        <taxon>eudicotyledons</taxon>
        <taxon>Gunneridae</taxon>
        <taxon>Pentapetalae</taxon>
        <taxon>rosids</taxon>
        <taxon>malvids</taxon>
        <taxon>Brassicales</taxon>
        <taxon>Brassicaceae</taxon>
        <taxon>Brassiceae</taxon>
        <taxon>Brassica</taxon>
    </lineage>
</organism>
<dbReference type="EMBL" id="JAAMPC010000012">
    <property type="protein sequence ID" value="KAG2278956.1"/>
    <property type="molecule type" value="Genomic_DNA"/>
</dbReference>
<accession>A0A8X7UIM2</accession>
<evidence type="ECO:0000313" key="2">
    <source>
        <dbReference type="Proteomes" id="UP000886595"/>
    </source>
</evidence>
<evidence type="ECO:0000313" key="1">
    <source>
        <dbReference type="EMBL" id="KAG2278956.1"/>
    </source>
</evidence>
<proteinExistence type="predicted"/>
<gene>
    <name evidence="1" type="ORF">Bca52824_061511</name>
</gene>
<name>A0A8X7UIM2_BRACI</name>
<keyword evidence="2" id="KW-1185">Reference proteome</keyword>
<reference evidence="1 2" key="1">
    <citation type="submission" date="2020-02" db="EMBL/GenBank/DDBJ databases">
        <authorList>
            <person name="Ma Q."/>
            <person name="Huang Y."/>
            <person name="Song X."/>
            <person name="Pei D."/>
        </authorList>
    </citation>
    <scope>NUCLEOTIDE SEQUENCE [LARGE SCALE GENOMIC DNA]</scope>
    <source>
        <strain evidence="1">Sxm20200214</strain>
        <tissue evidence="1">Leaf</tissue>
    </source>
</reference>
<dbReference type="Proteomes" id="UP000886595">
    <property type="component" value="Unassembled WGS sequence"/>
</dbReference>
<protein>
    <submittedName>
        <fullName evidence="1">Uncharacterized protein</fullName>
    </submittedName>
</protein>